<sequence length="1103" mass="126998">MAFLLTLFLCITKVFAEEALISIDLFKNGVSPEPRTNPSISVDPIGKNLYLFGGRSKSHYLNDLWSFDLENLVWNLIYAISQSPEPRSNSKSFFRSRTQEFCIYLGNSDESIFFDFWCFSTILRIWQKNTYSYIEFSPFIKVQYLENNEKEYLIILSVDNLSATIAYIFDMLNEETKIISLSDLEISRKNEKSYFLEIVRKKIIVGHLENYESGYYAKFYSCDIETTLCEIQNYNIPFYEKLDSIVEITIIDDSMFLLTSSAYIISFSIFTSTSTLNHFEKLPIHFGHTSNKNSIYIFGGIENKSLTNALTQIFINSPQNISSTILSKNQIIPPLRLKSGLLSVRDKLYLYGGLGKNHYLDDLWTFSPSLSKWSQIFNQNNPSPRHSFAYKSIGDIIVIFGGQTESGYNNDLFIYNVVTNIWTEMTSKSIIKPSKRYGACLVLDLPFIYIGGGANESGICNDVWVYDIIKEEYKKTKFEVDSIYAYCFKDNENIRFRYGENPTDPESEIIGKSLSGQMDWGWIVQIFKDDELVVGGVTRPGFLRQKFLYYYNKIQIIADASDLTCYSMHAYHGSSIYYFSGSYFASRSKIFYSLPRAKFAKFDLNLLCNDFNCTFECSPGFVLYKSSCVICPPGTYSYNNICLPCKKGYYNPLPGASSIMQCYPCPEASFNNKEGCRKCKVCPIGYLCYAGSIIPESQNRNSQIIKQSLSSIKVENKLQYSDYNEIFIGFCIVTIFFLGFFINDKTKILIIKIDLFQNFHNYKVGEKVYLQKNFLGATFTLLLYITFIYIGSIMIISYFTENKYKEHSLFPLVLLSNDFENLKADFEVYVEIKNYFDQCITFDIANSIEKFIFTTCASNILISTSNFQRQKLLIKCMMLENHSCLIKLFFSDCKIDKITYINLDFNGNLSYSSGLYVNLTSFSYVSNSIQSSFSEIYPRKNCVLTGKNPNIFKFILSPSLLESSMNSKSLVGYNSKEVLMPIKGSEKSVEDLYLPSQMHIEIVLEKDSHGLLTKVNRILNLRSLLGALFGTFTGLMTIFCFFMRITENYCLFRLPPSKIVTRKNIFQQRLHISYAFKDFYFNVISNENIRHDSMPSSAETEKL</sequence>
<keyword evidence="1" id="KW-0880">Kelch repeat</keyword>
<evidence type="ECO:0000256" key="4">
    <source>
        <dbReference type="SAM" id="SignalP"/>
    </source>
</evidence>
<dbReference type="AlphaFoldDB" id="A0A1R2AT60"/>
<dbReference type="InterPro" id="IPR015915">
    <property type="entry name" value="Kelch-typ_b-propeller"/>
</dbReference>
<evidence type="ECO:0008006" key="7">
    <source>
        <dbReference type="Google" id="ProtNLM"/>
    </source>
</evidence>
<dbReference type="OrthoDB" id="292123at2759"/>
<dbReference type="PANTHER" id="PTHR46093">
    <property type="entry name" value="ACYL-COA-BINDING DOMAIN-CONTAINING PROTEIN 5"/>
    <property type="match status" value="1"/>
</dbReference>
<dbReference type="EMBL" id="MPUH01001457">
    <property type="protein sequence ID" value="OMJ67662.1"/>
    <property type="molecule type" value="Genomic_DNA"/>
</dbReference>
<feature type="signal peptide" evidence="4">
    <location>
        <begin position="1"/>
        <end position="16"/>
    </location>
</feature>
<dbReference type="PANTHER" id="PTHR46093:SF18">
    <property type="entry name" value="FIBRONECTIN TYPE-III DOMAIN-CONTAINING PROTEIN"/>
    <property type="match status" value="1"/>
</dbReference>
<feature type="transmembrane region" description="Helical" evidence="3">
    <location>
        <begin position="1024"/>
        <end position="1043"/>
    </location>
</feature>
<keyword evidence="2" id="KW-0677">Repeat</keyword>
<feature type="chain" id="PRO_5012909919" description="Tyrosine-protein kinase ephrin type A/B receptor-like domain-containing protein" evidence="4">
    <location>
        <begin position="17"/>
        <end position="1103"/>
    </location>
</feature>
<feature type="transmembrane region" description="Helical" evidence="3">
    <location>
        <begin position="774"/>
        <end position="799"/>
    </location>
</feature>
<evidence type="ECO:0000256" key="2">
    <source>
        <dbReference type="ARBA" id="ARBA00022737"/>
    </source>
</evidence>
<proteinExistence type="predicted"/>
<keyword evidence="6" id="KW-1185">Reference proteome</keyword>
<feature type="transmembrane region" description="Helical" evidence="3">
    <location>
        <begin position="726"/>
        <end position="743"/>
    </location>
</feature>
<dbReference type="SMART" id="SM01411">
    <property type="entry name" value="Ephrin_rec_like"/>
    <property type="match status" value="1"/>
</dbReference>
<accession>A0A1R2AT60</accession>
<protein>
    <recommendedName>
        <fullName evidence="7">Tyrosine-protein kinase ephrin type A/B receptor-like domain-containing protein</fullName>
    </recommendedName>
</protein>
<dbReference type="SUPFAM" id="SSF57184">
    <property type="entry name" value="Growth factor receptor domain"/>
    <property type="match status" value="1"/>
</dbReference>
<gene>
    <name evidence="5" type="ORF">SteCoe_35105</name>
</gene>
<keyword evidence="4" id="KW-0732">Signal</keyword>
<dbReference type="Pfam" id="PF24681">
    <property type="entry name" value="Kelch_KLHDC2_KLHL20_DRC7"/>
    <property type="match status" value="2"/>
</dbReference>
<evidence type="ECO:0000313" key="6">
    <source>
        <dbReference type="Proteomes" id="UP000187209"/>
    </source>
</evidence>
<dbReference type="Gene3D" id="2.10.50.10">
    <property type="entry name" value="Tumor Necrosis Factor Receptor, subunit A, domain 2"/>
    <property type="match status" value="1"/>
</dbReference>
<evidence type="ECO:0000313" key="5">
    <source>
        <dbReference type="EMBL" id="OMJ67662.1"/>
    </source>
</evidence>
<dbReference type="SUPFAM" id="SSF117281">
    <property type="entry name" value="Kelch motif"/>
    <property type="match status" value="2"/>
</dbReference>
<dbReference type="Proteomes" id="UP000187209">
    <property type="component" value="Unassembled WGS sequence"/>
</dbReference>
<comment type="caution">
    <text evidence="5">The sequence shown here is derived from an EMBL/GenBank/DDBJ whole genome shotgun (WGS) entry which is preliminary data.</text>
</comment>
<keyword evidence="3" id="KW-1133">Transmembrane helix</keyword>
<dbReference type="CDD" id="cd00185">
    <property type="entry name" value="TNFRSF"/>
    <property type="match status" value="1"/>
</dbReference>
<name>A0A1R2AT60_9CILI</name>
<evidence type="ECO:0000256" key="1">
    <source>
        <dbReference type="ARBA" id="ARBA00022441"/>
    </source>
</evidence>
<keyword evidence="3" id="KW-0472">Membrane</keyword>
<reference evidence="5 6" key="1">
    <citation type="submission" date="2016-11" db="EMBL/GenBank/DDBJ databases">
        <title>The macronuclear genome of Stentor coeruleus: a giant cell with tiny introns.</title>
        <authorList>
            <person name="Slabodnick M."/>
            <person name="Ruby J.G."/>
            <person name="Reiff S.B."/>
            <person name="Swart E.C."/>
            <person name="Gosai S."/>
            <person name="Prabakaran S."/>
            <person name="Witkowska E."/>
            <person name="Larue G.E."/>
            <person name="Fisher S."/>
            <person name="Freeman R.M."/>
            <person name="Gunawardena J."/>
            <person name="Chu W."/>
            <person name="Stover N.A."/>
            <person name="Gregory B.D."/>
            <person name="Nowacki M."/>
            <person name="Derisi J."/>
            <person name="Roy S.W."/>
            <person name="Marshall W.F."/>
            <person name="Sood P."/>
        </authorList>
    </citation>
    <scope>NUCLEOTIDE SEQUENCE [LARGE SCALE GENOMIC DNA]</scope>
    <source>
        <strain evidence="5">WM001</strain>
    </source>
</reference>
<dbReference type="InterPro" id="IPR009030">
    <property type="entry name" value="Growth_fac_rcpt_cys_sf"/>
</dbReference>
<dbReference type="Gene3D" id="2.120.10.80">
    <property type="entry name" value="Kelch-type beta propeller"/>
    <property type="match status" value="2"/>
</dbReference>
<keyword evidence="3" id="KW-0812">Transmembrane</keyword>
<organism evidence="5 6">
    <name type="scientific">Stentor coeruleus</name>
    <dbReference type="NCBI Taxonomy" id="5963"/>
    <lineage>
        <taxon>Eukaryota</taxon>
        <taxon>Sar</taxon>
        <taxon>Alveolata</taxon>
        <taxon>Ciliophora</taxon>
        <taxon>Postciliodesmatophora</taxon>
        <taxon>Heterotrichea</taxon>
        <taxon>Heterotrichida</taxon>
        <taxon>Stentoridae</taxon>
        <taxon>Stentor</taxon>
    </lineage>
</organism>
<evidence type="ECO:0000256" key="3">
    <source>
        <dbReference type="SAM" id="Phobius"/>
    </source>
</evidence>